<dbReference type="CDD" id="cd00009">
    <property type="entry name" value="AAA"/>
    <property type="match status" value="1"/>
</dbReference>
<accession>A0A5K7ZGQ0</accession>
<dbReference type="InterPro" id="IPR003593">
    <property type="entry name" value="AAA+_ATPase"/>
</dbReference>
<dbReference type="Pfam" id="PF00072">
    <property type="entry name" value="Response_reg"/>
    <property type="match status" value="1"/>
</dbReference>
<dbReference type="Proteomes" id="UP000427769">
    <property type="component" value="Chromosome"/>
</dbReference>
<proteinExistence type="predicted"/>
<evidence type="ECO:0000256" key="1">
    <source>
        <dbReference type="ARBA" id="ARBA00022741"/>
    </source>
</evidence>
<dbReference type="GO" id="GO:0006355">
    <property type="term" value="P:regulation of DNA-templated transcription"/>
    <property type="evidence" value="ECO:0007669"/>
    <property type="project" value="InterPro"/>
</dbReference>
<reference evidence="6 7" key="1">
    <citation type="submission" date="2019-11" db="EMBL/GenBank/DDBJ databases">
        <title>Comparative genomics of hydrocarbon-degrading Desulfosarcina strains.</title>
        <authorList>
            <person name="Watanabe M."/>
            <person name="Kojima H."/>
            <person name="Fukui M."/>
        </authorList>
    </citation>
    <scope>NUCLEOTIDE SEQUENCE [LARGE SCALE GENOMIC DNA]</scope>
    <source>
        <strain evidence="6 7">PP31</strain>
    </source>
</reference>
<evidence type="ECO:0000256" key="2">
    <source>
        <dbReference type="ARBA" id="ARBA00022840"/>
    </source>
</evidence>
<dbReference type="GO" id="GO:0005524">
    <property type="term" value="F:ATP binding"/>
    <property type="evidence" value="ECO:0007669"/>
    <property type="project" value="UniProtKB-KW"/>
</dbReference>
<dbReference type="PANTHER" id="PTHR32071">
    <property type="entry name" value="TRANSCRIPTIONAL REGULATORY PROTEIN"/>
    <property type="match status" value="1"/>
</dbReference>
<dbReference type="Pfam" id="PF00158">
    <property type="entry name" value="Sigma54_activat"/>
    <property type="match status" value="1"/>
</dbReference>
<evidence type="ECO:0000313" key="7">
    <source>
        <dbReference type="Proteomes" id="UP000427769"/>
    </source>
</evidence>
<dbReference type="PANTHER" id="PTHR32071:SF119">
    <property type="entry name" value="SIGMA L-DEPENDENT TRANSCRIPTIONAL REGULATOR YPLP-RELATED"/>
    <property type="match status" value="1"/>
</dbReference>
<dbReference type="GO" id="GO:0000160">
    <property type="term" value="P:phosphorelay signal transduction system"/>
    <property type="evidence" value="ECO:0007669"/>
    <property type="project" value="InterPro"/>
</dbReference>
<dbReference type="SUPFAM" id="SSF52540">
    <property type="entry name" value="P-loop containing nucleoside triphosphate hydrolases"/>
    <property type="match status" value="1"/>
</dbReference>
<dbReference type="PROSITE" id="PS50045">
    <property type="entry name" value="SIGMA54_INTERACT_4"/>
    <property type="match status" value="1"/>
</dbReference>
<evidence type="ECO:0000256" key="3">
    <source>
        <dbReference type="PROSITE-ProRule" id="PRU00169"/>
    </source>
</evidence>
<evidence type="ECO:0000259" key="5">
    <source>
        <dbReference type="PROSITE" id="PS50110"/>
    </source>
</evidence>
<dbReference type="InterPro" id="IPR002078">
    <property type="entry name" value="Sigma_54_int"/>
</dbReference>
<feature type="domain" description="Sigma-54 factor interaction" evidence="4">
    <location>
        <begin position="144"/>
        <end position="356"/>
    </location>
</feature>
<dbReference type="InterPro" id="IPR058031">
    <property type="entry name" value="AAA_lid_NorR"/>
</dbReference>
<name>A0A5K7ZGQ0_9BACT</name>
<dbReference type="AlphaFoldDB" id="A0A5K7ZGQ0"/>
<protein>
    <submittedName>
        <fullName evidence="6">Acetoacetate metabolism regulatory protein AtoC</fullName>
    </submittedName>
</protein>
<keyword evidence="2" id="KW-0067">ATP-binding</keyword>
<feature type="domain" description="Response regulatory" evidence="5">
    <location>
        <begin position="5"/>
        <end position="119"/>
    </location>
</feature>
<sequence>MSDTRILFVDDDKDILAMVEQYLTVKGYNVTTVDNGIEAVGIVKEKQIDIVFTDYKMPDFNGLELLVAIKKYRPQTEVIIVTGYGSMESAIQAMKFGSYDYLQKPFKLDHLRLIIDRIVEEKKIKDKAHLIRKISRERHQYGNLVGFCPKMREIYEVIDTISIENPMVLIQGESGTGKELTARTIHESSDRKELPFVPMNCNRLAKKTKAEGDIAAQLSGVMTSVGGGTLYLDEISALPTDIRKRILKLLEETESDSGQRPRMIAGTSKDLDEVIASGAMKESLLDLFNAVFIKLPALRERKEDIPLLINHFLYNDSPATTTRIYGITPSAMSILLDYHWPGNLIQLQNVIERAYAMGVENTIGPEDLPEEIRTFGTISRMG</sequence>
<dbReference type="Gene3D" id="3.40.50.2300">
    <property type="match status" value="1"/>
</dbReference>
<evidence type="ECO:0000259" key="4">
    <source>
        <dbReference type="PROSITE" id="PS50045"/>
    </source>
</evidence>
<keyword evidence="7" id="KW-1185">Reference proteome</keyword>
<dbReference type="Gene3D" id="1.10.8.60">
    <property type="match status" value="1"/>
</dbReference>
<dbReference type="RefSeq" id="WP_155307443.1">
    <property type="nucleotide sequence ID" value="NZ_AP021875.1"/>
</dbReference>
<feature type="modified residue" description="4-aspartylphosphate" evidence="3">
    <location>
        <position position="54"/>
    </location>
</feature>
<dbReference type="EMBL" id="AP021875">
    <property type="protein sequence ID" value="BBO78853.1"/>
    <property type="molecule type" value="Genomic_DNA"/>
</dbReference>
<organism evidence="6 7">
    <name type="scientific">Desulfosarcina widdelii</name>
    <dbReference type="NCBI Taxonomy" id="947919"/>
    <lineage>
        <taxon>Bacteria</taxon>
        <taxon>Pseudomonadati</taxon>
        <taxon>Thermodesulfobacteriota</taxon>
        <taxon>Desulfobacteria</taxon>
        <taxon>Desulfobacterales</taxon>
        <taxon>Desulfosarcinaceae</taxon>
        <taxon>Desulfosarcina</taxon>
    </lineage>
</organism>
<dbReference type="InterPro" id="IPR001789">
    <property type="entry name" value="Sig_transdc_resp-reg_receiver"/>
</dbReference>
<dbReference type="SUPFAM" id="SSF52172">
    <property type="entry name" value="CheY-like"/>
    <property type="match status" value="1"/>
</dbReference>
<keyword evidence="3" id="KW-0597">Phosphoprotein</keyword>
<keyword evidence="1" id="KW-0547">Nucleotide-binding</keyword>
<dbReference type="Gene3D" id="3.40.50.300">
    <property type="entry name" value="P-loop containing nucleotide triphosphate hydrolases"/>
    <property type="match status" value="1"/>
</dbReference>
<dbReference type="InterPro" id="IPR027417">
    <property type="entry name" value="P-loop_NTPase"/>
</dbReference>
<dbReference type="InterPro" id="IPR011006">
    <property type="entry name" value="CheY-like_superfamily"/>
</dbReference>
<dbReference type="OrthoDB" id="236556at2"/>
<dbReference type="PROSITE" id="PS50110">
    <property type="entry name" value="RESPONSE_REGULATORY"/>
    <property type="match status" value="1"/>
</dbReference>
<dbReference type="SMART" id="SM00382">
    <property type="entry name" value="AAA"/>
    <property type="match status" value="1"/>
</dbReference>
<dbReference type="Pfam" id="PF25601">
    <property type="entry name" value="AAA_lid_14"/>
    <property type="match status" value="1"/>
</dbReference>
<dbReference type="SMART" id="SM00448">
    <property type="entry name" value="REC"/>
    <property type="match status" value="1"/>
</dbReference>
<dbReference type="KEGG" id="dwd:DSCW_62700"/>
<evidence type="ECO:0000313" key="6">
    <source>
        <dbReference type="EMBL" id="BBO78853.1"/>
    </source>
</evidence>
<gene>
    <name evidence="6" type="ORF">DSCW_62700</name>
</gene>